<accession>A0AAE4R338</accession>
<proteinExistence type="predicted"/>
<dbReference type="Proteomes" id="UP001185922">
    <property type="component" value="Unassembled WGS sequence"/>
</dbReference>
<reference evidence="2 3" key="1">
    <citation type="submission" date="2023-10" db="EMBL/GenBank/DDBJ databases">
        <title>Development of a sustainable strategy for remediation of hydrocarbon-contaminated territories based on the waste exchange concept.</title>
        <authorList>
            <person name="Krivoruchko A."/>
        </authorList>
    </citation>
    <scope>NUCLEOTIDE SEQUENCE</scope>
    <source>
        <strain evidence="1 3">IEGM 1266</strain>
        <strain evidence="2">IEGM 1279</strain>
    </source>
</reference>
<dbReference type="Pfam" id="PF04655">
    <property type="entry name" value="APH_6_hur"/>
    <property type="match status" value="1"/>
</dbReference>
<dbReference type="Gene3D" id="1.10.510.10">
    <property type="entry name" value="Transferase(Phosphotransferase) domain 1"/>
    <property type="match status" value="1"/>
</dbReference>
<evidence type="ECO:0000313" key="2">
    <source>
        <dbReference type="EMBL" id="MDV6311526.1"/>
    </source>
</evidence>
<dbReference type="GO" id="GO:0019748">
    <property type="term" value="P:secondary metabolic process"/>
    <property type="evidence" value="ECO:0007669"/>
    <property type="project" value="InterPro"/>
</dbReference>
<sequence>MIGAADIPPGLAAQAALGPAWEDWLRRLPATASALLDDWELRRDGAELWHGCESLVIPVTYRDGRRAVLKIAFDGDDEGAQEALGLQHWAGRGAVRMLRADPRLRALLLERLERTDLTSIGDDEACRVMAGLYGVLHVPAPGRMARLTTHLERWLAGLQSMPRDAPVPRRFVEQALSLGKDFLSDDSTVGVVVHGDLHHENVLAEPSGARRWLVIDPKPMSGDPHYEPAPMLWNRLDRRQGDPRYVIRSRFYTIVDDAGLDPDRARDWVIVRMILNAHWAIEDAEKASRALTADDREWITTCITVAKAVLD</sequence>
<keyword evidence="3" id="KW-1185">Reference proteome</keyword>
<gene>
    <name evidence="1" type="ORF">R3P94_20370</name>
    <name evidence="2" type="ORF">R3Q15_06390</name>
</gene>
<comment type="caution">
    <text evidence="2">The sequence shown here is derived from an EMBL/GenBank/DDBJ whole genome shotgun (WGS) entry which is preliminary data.</text>
</comment>
<dbReference type="GO" id="GO:0016773">
    <property type="term" value="F:phosphotransferase activity, alcohol group as acceptor"/>
    <property type="evidence" value="ECO:0007669"/>
    <property type="project" value="InterPro"/>
</dbReference>
<dbReference type="SUPFAM" id="SSF56112">
    <property type="entry name" value="Protein kinase-like (PK-like)"/>
    <property type="match status" value="1"/>
</dbReference>
<name>A0AAE4R338_9ACTN</name>
<evidence type="ECO:0000313" key="1">
    <source>
        <dbReference type="EMBL" id="MDV6309625.1"/>
    </source>
</evidence>
<organism evidence="2 4">
    <name type="scientific">Gordonia amicalis</name>
    <dbReference type="NCBI Taxonomy" id="89053"/>
    <lineage>
        <taxon>Bacteria</taxon>
        <taxon>Bacillati</taxon>
        <taxon>Actinomycetota</taxon>
        <taxon>Actinomycetes</taxon>
        <taxon>Mycobacteriales</taxon>
        <taxon>Gordoniaceae</taxon>
        <taxon>Gordonia</taxon>
    </lineage>
</organism>
<dbReference type="EMBL" id="JAWLKI010000031">
    <property type="protein sequence ID" value="MDV6309625.1"/>
    <property type="molecule type" value="Genomic_DNA"/>
</dbReference>
<dbReference type="Proteomes" id="UP001185779">
    <property type="component" value="Unassembled WGS sequence"/>
</dbReference>
<dbReference type="RefSeq" id="WP_191834527.1">
    <property type="nucleotide sequence ID" value="NZ_CP096596.1"/>
</dbReference>
<evidence type="ECO:0000313" key="3">
    <source>
        <dbReference type="Proteomes" id="UP001185779"/>
    </source>
</evidence>
<dbReference type="EMBL" id="JAWLKH010000004">
    <property type="protein sequence ID" value="MDV6311526.1"/>
    <property type="molecule type" value="Genomic_DNA"/>
</dbReference>
<protein>
    <submittedName>
        <fullName evidence="2">Aminoglycoside phosphotransferase family protein</fullName>
    </submittedName>
</protein>
<dbReference type="InterPro" id="IPR011009">
    <property type="entry name" value="Kinase-like_dom_sf"/>
</dbReference>
<dbReference type="InterPro" id="IPR006748">
    <property type="entry name" value="NH2Glyco/OHUrea_AB-resist_kin"/>
</dbReference>
<dbReference type="AlphaFoldDB" id="A0AAE4R338"/>
<evidence type="ECO:0000313" key="4">
    <source>
        <dbReference type="Proteomes" id="UP001185922"/>
    </source>
</evidence>